<keyword evidence="1" id="KW-0472">Membrane</keyword>
<keyword evidence="2" id="KW-0732">Signal</keyword>
<accession>H1Y0A0</accession>
<dbReference type="AlphaFoldDB" id="H1Y0A0"/>
<evidence type="ECO:0000256" key="1">
    <source>
        <dbReference type="SAM" id="Phobius"/>
    </source>
</evidence>
<gene>
    <name evidence="4" type="ORF">Mucpa_4058</name>
</gene>
<evidence type="ECO:0000313" key="4">
    <source>
        <dbReference type="EMBL" id="EHQ28149.1"/>
    </source>
</evidence>
<dbReference type="eggNOG" id="ENOG502ZCH8">
    <property type="taxonomic scope" value="Bacteria"/>
</dbReference>
<feature type="signal peptide" evidence="2">
    <location>
        <begin position="1"/>
        <end position="19"/>
    </location>
</feature>
<dbReference type="OrthoDB" id="790552at2"/>
<keyword evidence="1" id="KW-0812">Transmembrane</keyword>
<proteinExistence type="predicted"/>
<dbReference type="HOGENOM" id="CLU_975979_0_0_10"/>
<evidence type="ECO:0000256" key="2">
    <source>
        <dbReference type="SAM" id="SignalP"/>
    </source>
</evidence>
<keyword evidence="5" id="KW-1185">Reference proteome</keyword>
<dbReference type="Pfam" id="PF14257">
    <property type="entry name" value="DUF4349"/>
    <property type="match status" value="1"/>
</dbReference>
<keyword evidence="1" id="KW-1133">Transmembrane helix</keyword>
<dbReference type="PROSITE" id="PS51257">
    <property type="entry name" value="PROKAR_LIPOPROTEIN"/>
    <property type="match status" value="1"/>
</dbReference>
<feature type="transmembrane region" description="Helical" evidence="1">
    <location>
        <begin position="246"/>
        <end position="273"/>
    </location>
</feature>
<reference evidence="4" key="1">
    <citation type="submission" date="2011-09" db="EMBL/GenBank/DDBJ databases">
        <title>The permanent draft genome of Mucilaginibacter paludis DSM 18603.</title>
        <authorList>
            <consortium name="US DOE Joint Genome Institute (JGI-PGF)"/>
            <person name="Lucas S."/>
            <person name="Han J."/>
            <person name="Lapidus A."/>
            <person name="Bruce D."/>
            <person name="Goodwin L."/>
            <person name="Pitluck S."/>
            <person name="Peters L."/>
            <person name="Kyrpides N."/>
            <person name="Mavromatis K."/>
            <person name="Ivanova N."/>
            <person name="Mikhailova N."/>
            <person name="Held B."/>
            <person name="Detter J.C."/>
            <person name="Tapia R."/>
            <person name="Han C."/>
            <person name="Land M."/>
            <person name="Hauser L."/>
            <person name="Markowitz V."/>
            <person name="Cheng J.-F."/>
            <person name="Hugenholtz P."/>
            <person name="Woyke T."/>
            <person name="Wu D."/>
            <person name="Tindall B."/>
            <person name="Brambilla E."/>
            <person name="Klenk H.-P."/>
            <person name="Eisen J.A."/>
        </authorList>
    </citation>
    <scope>NUCLEOTIDE SEQUENCE [LARGE SCALE GENOMIC DNA]</scope>
    <source>
        <strain evidence="4">DSM 18603</strain>
    </source>
</reference>
<feature type="domain" description="DUF4349" evidence="3">
    <location>
        <begin position="48"/>
        <end position="273"/>
    </location>
</feature>
<dbReference type="InterPro" id="IPR025645">
    <property type="entry name" value="DUF4349"/>
</dbReference>
<evidence type="ECO:0000313" key="5">
    <source>
        <dbReference type="Proteomes" id="UP000002774"/>
    </source>
</evidence>
<dbReference type="STRING" id="714943.Mucpa_4058"/>
<dbReference type="Proteomes" id="UP000002774">
    <property type="component" value="Chromosome"/>
</dbReference>
<dbReference type="EMBL" id="CM001403">
    <property type="protein sequence ID" value="EHQ28149.1"/>
    <property type="molecule type" value="Genomic_DNA"/>
</dbReference>
<dbReference type="RefSeq" id="WP_008508897.1">
    <property type="nucleotide sequence ID" value="NZ_CM001403.1"/>
</dbReference>
<name>H1Y0A0_9SPHI</name>
<organism evidence="4 5">
    <name type="scientific">Mucilaginibacter paludis DSM 18603</name>
    <dbReference type="NCBI Taxonomy" id="714943"/>
    <lineage>
        <taxon>Bacteria</taxon>
        <taxon>Pseudomonadati</taxon>
        <taxon>Bacteroidota</taxon>
        <taxon>Sphingobacteriia</taxon>
        <taxon>Sphingobacteriales</taxon>
        <taxon>Sphingobacteriaceae</taxon>
        <taxon>Mucilaginibacter</taxon>
    </lineage>
</organism>
<evidence type="ECO:0000259" key="3">
    <source>
        <dbReference type="Pfam" id="PF14257"/>
    </source>
</evidence>
<sequence length="285" mass="32297">MKKQQLVCMGLLCSIFWVACSGRKSHSEVSAADTISNNYNADTIKQPKMVKTADMRFKVKNVERVSEDISALTVKYKGMVMHHSMQSSINRSQDVLLNTDSVLRISSYNTSADMTLRIPSAQVEEFMNQVGKMAVYVNNRNMDIQDKTLDYLSAQMKLSSRSQIIDQQKKGVIKIKNPAAVLDLKDEMIDQQINNKRIDDAVKYSTLGLNFYQSNTIARETIVNDDPANFKLPFFTRFGQALANGWLIFTDTLIGLANLWMFILAAIAGWLIYRYLRRKNAVVPA</sequence>
<protein>
    <recommendedName>
        <fullName evidence="3">DUF4349 domain-containing protein</fullName>
    </recommendedName>
</protein>
<feature type="chain" id="PRO_5003556941" description="DUF4349 domain-containing protein" evidence="2">
    <location>
        <begin position="20"/>
        <end position="285"/>
    </location>
</feature>